<reference evidence="1" key="1">
    <citation type="journal article" date="2015" name="Nature">
        <title>Complex archaea that bridge the gap between prokaryotes and eukaryotes.</title>
        <authorList>
            <person name="Spang A."/>
            <person name="Saw J.H."/>
            <person name="Jorgensen S.L."/>
            <person name="Zaremba-Niedzwiedzka K."/>
            <person name="Martijn J."/>
            <person name="Lind A.E."/>
            <person name="van Eijk R."/>
            <person name="Schleper C."/>
            <person name="Guy L."/>
            <person name="Ettema T.J."/>
        </authorList>
    </citation>
    <scope>NUCLEOTIDE SEQUENCE</scope>
</reference>
<dbReference type="EMBL" id="LAZR01035046">
    <property type="protein sequence ID" value="KKL28576.1"/>
    <property type="molecule type" value="Genomic_DNA"/>
</dbReference>
<organism evidence="1">
    <name type="scientific">marine sediment metagenome</name>
    <dbReference type="NCBI Taxonomy" id="412755"/>
    <lineage>
        <taxon>unclassified sequences</taxon>
        <taxon>metagenomes</taxon>
        <taxon>ecological metagenomes</taxon>
    </lineage>
</organism>
<evidence type="ECO:0000313" key="1">
    <source>
        <dbReference type="EMBL" id="KKL28576.1"/>
    </source>
</evidence>
<name>A0A0F9EFC8_9ZZZZ</name>
<protein>
    <submittedName>
        <fullName evidence="1">Uncharacterized protein</fullName>
    </submittedName>
</protein>
<dbReference type="AlphaFoldDB" id="A0A0F9EFC8"/>
<comment type="caution">
    <text evidence="1">The sequence shown here is derived from an EMBL/GenBank/DDBJ whole genome shotgun (WGS) entry which is preliminary data.</text>
</comment>
<gene>
    <name evidence="1" type="ORF">LCGC14_2373770</name>
</gene>
<sequence>MRIPLMVIAITIIALVSIQCSSEAASPTELANKAEIQDLGPIKFGRTTYNRYADHQLQTICYQAQGYHDAYCVYVGQGAGYPNYR</sequence>
<accession>A0A0F9EFC8</accession>
<proteinExistence type="predicted"/>